<dbReference type="EMBL" id="MU006730">
    <property type="protein sequence ID" value="KAF2624530.1"/>
    <property type="molecule type" value="Genomic_DNA"/>
</dbReference>
<sequence>MAGPIVYEDVAEGAELEAGELFEGKKFWVAQRVPHRAALRDLIRANGGSIVPLEKQADWMIADHFRKDCPPGTISYDFVHKSIASGEILDPNDFPAGPRIGTARDPGSIVRPAKGTRAAFTPDEDRILYKWATDAAASGVAVSGNELYKKLEEKYPRHTWQSWRHRYLKKLQYQPPSAVNIPDNAPPSPPSNQSSRAAAPPAAKKSGLVRDKNKARFVQEEPATASMGTATSEEPATGKETYTVDQLAATFTTEDWEELYAFVEDIDSCSKEDMSYDTAWTNWAEKQDNQSAAQWRQYYEKVVRPQWLRDPVSKRECIRKKVEERNQDDSSSQTQGKTVVASQTVAASQAVEYASVDDLDKMEGWAEEQHKKRLRDLEAQGRSPFELKKNTSNLLPSDSRLASESTAQHETPQYIRNGYESALKRIRGEVEDAPAPTEPARPAKIHRRTSLSPTLVEPEEPVDFVGTREQPLDISSALSFQHASAEQPFSEEATPSQTQEQAAQIDEQEETGSTQSEDESAHTAPLPRPPIELEDEDNDLESIASSTDFAHIAPLPRPPQIPEDEDDEDNLPSNTPTPRVNKFAAFDTQAILSPSQISNHISKLPRPLLDSSPPHHPDSDASATQSLQEFSSYLQENDLDNATQTQSPLTRLPRPASPTLSATSEVSSTGSRDPDEPLAADEMEDFFAEQHAEGFSSEFITKALKRTRFRPGLAVAVLDAWKAGRPLPAQRGVWSVEDDSEVESGDGAALARLQKKHTLDGWGGITERMNFLSAWSRR</sequence>
<evidence type="ECO:0000313" key="2">
    <source>
        <dbReference type="Proteomes" id="UP000799754"/>
    </source>
</evidence>
<comment type="caution">
    <text evidence="1">The sequence shown here is derived from an EMBL/GenBank/DDBJ whole genome shotgun (WGS) entry which is preliminary data.</text>
</comment>
<protein>
    <submittedName>
        <fullName evidence="1">Uncharacterized protein</fullName>
    </submittedName>
</protein>
<dbReference type="Proteomes" id="UP000799754">
    <property type="component" value="Unassembled WGS sequence"/>
</dbReference>
<accession>A0ACB6RRC9</accession>
<reference evidence="1" key="1">
    <citation type="journal article" date="2020" name="Stud. Mycol.">
        <title>101 Dothideomycetes genomes: a test case for predicting lifestyles and emergence of pathogens.</title>
        <authorList>
            <person name="Haridas S."/>
            <person name="Albert R."/>
            <person name="Binder M."/>
            <person name="Bloem J."/>
            <person name="Labutti K."/>
            <person name="Salamov A."/>
            <person name="Andreopoulos B."/>
            <person name="Baker S."/>
            <person name="Barry K."/>
            <person name="Bills G."/>
            <person name="Bluhm B."/>
            <person name="Cannon C."/>
            <person name="Castanera R."/>
            <person name="Culley D."/>
            <person name="Daum C."/>
            <person name="Ezra D."/>
            <person name="Gonzalez J."/>
            <person name="Henrissat B."/>
            <person name="Kuo A."/>
            <person name="Liang C."/>
            <person name="Lipzen A."/>
            <person name="Lutzoni F."/>
            <person name="Magnuson J."/>
            <person name="Mondo S."/>
            <person name="Nolan M."/>
            <person name="Ohm R."/>
            <person name="Pangilinan J."/>
            <person name="Park H.-J."/>
            <person name="Ramirez L."/>
            <person name="Alfaro M."/>
            <person name="Sun H."/>
            <person name="Tritt A."/>
            <person name="Yoshinaga Y."/>
            <person name="Zwiers L.-H."/>
            <person name="Turgeon B."/>
            <person name="Goodwin S."/>
            <person name="Spatafora J."/>
            <person name="Crous P."/>
            <person name="Grigoriev I."/>
        </authorList>
    </citation>
    <scope>NUCLEOTIDE SEQUENCE</scope>
    <source>
        <strain evidence="1">CBS 525.71</strain>
    </source>
</reference>
<evidence type="ECO:0000313" key="1">
    <source>
        <dbReference type="EMBL" id="KAF2624530.1"/>
    </source>
</evidence>
<gene>
    <name evidence="1" type="ORF">BU25DRAFT_493518</name>
</gene>
<organism evidence="1 2">
    <name type="scientific">Macroventuria anomochaeta</name>
    <dbReference type="NCBI Taxonomy" id="301207"/>
    <lineage>
        <taxon>Eukaryota</taxon>
        <taxon>Fungi</taxon>
        <taxon>Dikarya</taxon>
        <taxon>Ascomycota</taxon>
        <taxon>Pezizomycotina</taxon>
        <taxon>Dothideomycetes</taxon>
        <taxon>Pleosporomycetidae</taxon>
        <taxon>Pleosporales</taxon>
        <taxon>Pleosporineae</taxon>
        <taxon>Didymellaceae</taxon>
        <taxon>Macroventuria</taxon>
    </lineage>
</organism>
<keyword evidence="2" id="KW-1185">Reference proteome</keyword>
<proteinExistence type="predicted"/>
<name>A0ACB6RRC9_9PLEO</name>